<feature type="domain" description="DNA helicase Pif1-like 2B" evidence="1">
    <location>
        <begin position="2"/>
        <end position="31"/>
    </location>
</feature>
<name>A0A4Y2RAC1_ARAVE</name>
<evidence type="ECO:0000259" key="1">
    <source>
        <dbReference type="Pfam" id="PF21530"/>
    </source>
</evidence>
<dbReference type="InterPro" id="IPR049163">
    <property type="entry name" value="Pif1-like_2B_dom"/>
</dbReference>
<dbReference type="PANTHER" id="PTHR23274">
    <property type="entry name" value="DNA HELICASE-RELATED"/>
    <property type="match status" value="1"/>
</dbReference>
<evidence type="ECO:0000313" key="2">
    <source>
        <dbReference type="EMBL" id="GBN72370.1"/>
    </source>
</evidence>
<keyword evidence="3" id="KW-1185">Reference proteome</keyword>
<evidence type="ECO:0000313" key="3">
    <source>
        <dbReference type="Proteomes" id="UP000499080"/>
    </source>
</evidence>
<dbReference type="AlphaFoldDB" id="A0A4Y2RAC1"/>
<sequence>MLKKGVIVMLLRNLNSKEGLCNGTRLSITGLHENFLKAKIASECNLGDVFFLTRTELGPSDVNLPCFLKRRYFPLIPAYAMTINNSQGQTFNDVGVHLDEPFFYLYVARSRSRIFNHLNIYTKTYEVQGKLLYNEKYFTPNVVYQEIDCKEFREISSPRDEREGEPSVKNSLTKNTVLGSSLNISLIMTKPGNLVLLNTHGSLSDSTQGEKERRLYLIILPRTTNFAAASDLKTGRIECGRITIQSQKTKDIRKLRSSSAKVTQIRDYARGEIVRPNKQTVSFSNADAVSVAVLSGIHFKSP</sequence>
<organism evidence="2 3">
    <name type="scientific">Araneus ventricosus</name>
    <name type="common">Orbweaver spider</name>
    <name type="synonym">Epeira ventricosa</name>
    <dbReference type="NCBI Taxonomy" id="182803"/>
    <lineage>
        <taxon>Eukaryota</taxon>
        <taxon>Metazoa</taxon>
        <taxon>Ecdysozoa</taxon>
        <taxon>Arthropoda</taxon>
        <taxon>Chelicerata</taxon>
        <taxon>Arachnida</taxon>
        <taxon>Araneae</taxon>
        <taxon>Araneomorphae</taxon>
        <taxon>Entelegynae</taxon>
        <taxon>Araneoidea</taxon>
        <taxon>Araneidae</taxon>
        <taxon>Araneus</taxon>
    </lineage>
</organism>
<protein>
    <recommendedName>
        <fullName evidence="1">DNA helicase Pif1-like 2B domain-containing protein</fullName>
    </recommendedName>
</protein>
<dbReference type="OrthoDB" id="6415266at2759"/>
<dbReference type="Proteomes" id="UP000499080">
    <property type="component" value="Unassembled WGS sequence"/>
</dbReference>
<reference evidence="2 3" key="1">
    <citation type="journal article" date="2019" name="Sci. Rep.">
        <title>Orb-weaving spider Araneus ventricosus genome elucidates the spidroin gene catalogue.</title>
        <authorList>
            <person name="Kono N."/>
            <person name="Nakamura H."/>
            <person name="Ohtoshi R."/>
            <person name="Moran D.A.P."/>
            <person name="Shinohara A."/>
            <person name="Yoshida Y."/>
            <person name="Fujiwara M."/>
            <person name="Mori M."/>
            <person name="Tomita M."/>
            <person name="Arakawa K."/>
        </authorList>
    </citation>
    <scope>NUCLEOTIDE SEQUENCE [LARGE SCALE GENOMIC DNA]</scope>
</reference>
<dbReference type="EMBL" id="BGPR01016250">
    <property type="protein sequence ID" value="GBN72370.1"/>
    <property type="molecule type" value="Genomic_DNA"/>
</dbReference>
<gene>
    <name evidence="2" type="ORF">AVEN_49282_1</name>
</gene>
<dbReference type="GO" id="GO:0006260">
    <property type="term" value="P:DNA replication"/>
    <property type="evidence" value="ECO:0007669"/>
    <property type="project" value="TreeGrafter"/>
</dbReference>
<comment type="caution">
    <text evidence="2">The sequence shown here is derived from an EMBL/GenBank/DDBJ whole genome shotgun (WGS) entry which is preliminary data.</text>
</comment>
<dbReference type="InterPro" id="IPR027417">
    <property type="entry name" value="P-loop_NTPase"/>
</dbReference>
<dbReference type="SUPFAM" id="SSF52540">
    <property type="entry name" value="P-loop containing nucleoside triphosphate hydrolases"/>
    <property type="match status" value="1"/>
</dbReference>
<dbReference type="GO" id="GO:0005657">
    <property type="term" value="C:replication fork"/>
    <property type="evidence" value="ECO:0007669"/>
    <property type="project" value="TreeGrafter"/>
</dbReference>
<accession>A0A4Y2RAC1</accession>
<dbReference type="PANTHER" id="PTHR23274:SF51">
    <property type="entry name" value="OS03G0423850 PROTEIN"/>
    <property type="match status" value="1"/>
</dbReference>
<proteinExistence type="predicted"/>
<dbReference type="Pfam" id="PF21530">
    <property type="entry name" value="Pif1_2B_dom"/>
    <property type="match status" value="1"/>
</dbReference>